<accession>A0A1K1Q1B0</accession>
<keyword evidence="2" id="KW-1185">Reference proteome</keyword>
<name>A0A1K1Q1B0_9FLAO</name>
<dbReference type="Pfam" id="PF06348">
    <property type="entry name" value="DUF1059"/>
    <property type="match status" value="1"/>
</dbReference>
<dbReference type="InterPro" id="IPR009409">
    <property type="entry name" value="DUF1059"/>
</dbReference>
<evidence type="ECO:0008006" key="3">
    <source>
        <dbReference type="Google" id="ProtNLM"/>
    </source>
</evidence>
<proteinExistence type="predicted"/>
<sequence length="75" mass="8767">MKKMTCRQLGGACDKEFSAATFEEISEQSKQHSIEMYKLADNAHLEAMKEMQNLCKDPSDYQKWFQQKRAEFNAL</sequence>
<evidence type="ECO:0000313" key="1">
    <source>
        <dbReference type="EMBL" id="SFW53540.1"/>
    </source>
</evidence>
<gene>
    <name evidence="1" type="ORF">SAMN05660313_02221</name>
</gene>
<dbReference type="STRING" id="76595.SAMN05660313_02221"/>
<dbReference type="EMBL" id="FPIY01000003">
    <property type="protein sequence ID" value="SFW53540.1"/>
    <property type="molecule type" value="Genomic_DNA"/>
</dbReference>
<dbReference type="Proteomes" id="UP000183257">
    <property type="component" value="Unassembled WGS sequence"/>
</dbReference>
<organism evidence="1 2">
    <name type="scientific">Cellulophaga fucicola</name>
    <dbReference type="NCBI Taxonomy" id="76595"/>
    <lineage>
        <taxon>Bacteria</taxon>
        <taxon>Pseudomonadati</taxon>
        <taxon>Bacteroidota</taxon>
        <taxon>Flavobacteriia</taxon>
        <taxon>Flavobacteriales</taxon>
        <taxon>Flavobacteriaceae</taxon>
        <taxon>Cellulophaga</taxon>
    </lineage>
</organism>
<reference evidence="2" key="1">
    <citation type="submission" date="2016-11" db="EMBL/GenBank/DDBJ databases">
        <authorList>
            <person name="Varghese N."/>
            <person name="Submissions S."/>
        </authorList>
    </citation>
    <scope>NUCLEOTIDE SEQUENCE [LARGE SCALE GENOMIC DNA]</scope>
    <source>
        <strain evidence="2">DSM 24786</strain>
    </source>
</reference>
<dbReference type="AlphaFoldDB" id="A0A1K1Q1B0"/>
<dbReference type="OrthoDB" id="1450972at2"/>
<protein>
    <recommendedName>
        <fullName evidence="3">DUF1059 domain-containing protein</fullName>
    </recommendedName>
</protein>
<evidence type="ECO:0000313" key="2">
    <source>
        <dbReference type="Proteomes" id="UP000183257"/>
    </source>
</evidence>